<comment type="caution">
    <text evidence="1">The sequence shown here is derived from an EMBL/GenBank/DDBJ whole genome shotgun (WGS) entry which is preliminary data.</text>
</comment>
<dbReference type="HOGENOM" id="CLU_2814382_0_0_1"/>
<dbReference type="EMBL" id="CAIF01000006">
    <property type="protein sequence ID" value="CCH40808.1"/>
    <property type="molecule type" value="Genomic_DNA"/>
</dbReference>
<dbReference type="Proteomes" id="UP000009328">
    <property type="component" value="Unassembled WGS sequence"/>
</dbReference>
<keyword evidence="2" id="KW-1185">Reference proteome</keyword>
<protein>
    <submittedName>
        <fullName evidence="1">Uncharacterized protein</fullName>
    </submittedName>
</protein>
<sequence length="82" mass="9793">MKIHHRLMYKVDIPYKVCSMKIIDPPQIEEMLKIEYCAKNQNYTSFGQNSHNKSRYQKSSILHSYLNGQPPSDYEIKFNHDE</sequence>
<dbReference type="AlphaFoldDB" id="K0KI43"/>
<reference evidence="1 2" key="1">
    <citation type="journal article" date="2012" name="Eukaryot. Cell">
        <title>Draft genome sequence of Wickerhamomyces ciferrii NRRL Y-1031 F-60-10.</title>
        <authorList>
            <person name="Schneider J."/>
            <person name="Andrea H."/>
            <person name="Blom J."/>
            <person name="Jaenicke S."/>
            <person name="Ruckert C."/>
            <person name="Schorsch C."/>
            <person name="Szczepanowski R."/>
            <person name="Farwick M."/>
            <person name="Goesmann A."/>
            <person name="Puhler A."/>
            <person name="Schaffer S."/>
            <person name="Tauch A."/>
            <person name="Kohler T."/>
            <person name="Brinkrolf K."/>
        </authorList>
    </citation>
    <scope>NUCLEOTIDE SEQUENCE [LARGE SCALE GENOMIC DNA]</scope>
    <source>
        <strain evidence="2">ATCC 14091 / BCRC 22168 / CBS 111 / JCM 3599 / NBRC 0793 / NRRL Y-1031 F-60-10</strain>
    </source>
</reference>
<gene>
    <name evidence="1" type="ORF">BN7_342</name>
</gene>
<dbReference type="InParanoid" id="K0KI43"/>
<evidence type="ECO:0000313" key="2">
    <source>
        <dbReference type="Proteomes" id="UP000009328"/>
    </source>
</evidence>
<name>K0KI43_WICCF</name>
<accession>K0KI43</accession>
<proteinExistence type="predicted"/>
<evidence type="ECO:0000313" key="1">
    <source>
        <dbReference type="EMBL" id="CCH40808.1"/>
    </source>
</evidence>
<organism evidence="1 2">
    <name type="scientific">Wickerhamomyces ciferrii (strain ATCC 14091 / BCRC 22168 / CBS 111 / JCM 3599 / NBRC 0793 / NRRL Y-1031 F-60-10)</name>
    <name type="common">Yeast</name>
    <name type="synonym">Pichia ciferrii</name>
    <dbReference type="NCBI Taxonomy" id="1206466"/>
    <lineage>
        <taxon>Eukaryota</taxon>
        <taxon>Fungi</taxon>
        <taxon>Dikarya</taxon>
        <taxon>Ascomycota</taxon>
        <taxon>Saccharomycotina</taxon>
        <taxon>Saccharomycetes</taxon>
        <taxon>Phaffomycetales</taxon>
        <taxon>Wickerhamomycetaceae</taxon>
        <taxon>Wickerhamomyces</taxon>
    </lineage>
</organism>